<dbReference type="AlphaFoldDB" id="A0A845UZH9"/>
<name>A0A845UZH9_9GAMM</name>
<accession>A0A845UZH9</accession>
<dbReference type="EMBL" id="JAAGSC010000044">
    <property type="protein sequence ID" value="NDY96787.1"/>
    <property type="molecule type" value="Genomic_DNA"/>
</dbReference>
<sequence length="60" mass="6549">MTDLHVWSIGPGIHAAIIALVSEKLSSPDDYRKRLPEGHGLVHVSIEIHQAGTISRPDRA</sequence>
<evidence type="ECO:0000313" key="1">
    <source>
        <dbReference type="EMBL" id="NDY96787.1"/>
    </source>
</evidence>
<dbReference type="Proteomes" id="UP000484885">
    <property type="component" value="Unassembled WGS sequence"/>
</dbReference>
<keyword evidence="2" id="KW-1185">Reference proteome</keyword>
<comment type="caution">
    <text evidence="1">The sequence shown here is derived from an EMBL/GenBank/DDBJ whole genome shotgun (WGS) entry which is preliminary data.</text>
</comment>
<evidence type="ECO:0000313" key="2">
    <source>
        <dbReference type="Proteomes" id="UP000484885"/>
    </source>
</evidence>
<gene>
    <name evidence="1" type="ORF">G3I74_13725</name>
</gene>
<protein>
    <submittedName>
        <fullName evidence="1">Uncharacterized protein</fullName>
    </submittedName>
</protein>
<reference evidence="1 2" key="1">
    <citation type="submission" date="2020-02" db="EMBL/GenBank/DDBJ databases">
        <authorList>
            <person name="Zhang X.-Y."/>
        </authorList>
    </citation>
    <scope>NUCLEOTIDE SEQUENCE [LARGE SCALE GENOMIC DNA]</scope>
    <source>
        <strain evidence="1 2">C33</strain>
    </source>
</reference>
<organism evidence="1 2">
    <name type="scientific">Wenzhouxiangella limi</name>
    <dbReference type="NCBI Taxonomy" id="2707351"/>
    <lineage>
        <taxon>Bacteria</taxon>
        <taxon>Pseudomonadati</taxon>
        <taxon>Pseudomonadota</taxon>
        <taxon>Gammaproteobacteria</taxon>
        <taxon>Chromatiales</taxon>
        <taxon>Wenzhouxiangellaceae</taxon>
        <taxon>Wenzhouxiangella</taxon>
    </lineage>
</organism>
<proteinExistence type="predicted"/>